<keyword evidence="4" id="KW-0862">Zinc</keyword>
<evidence type="ECO:0000256" key="9">
    <source>
        <dbReference type="ARBA" id="ARBA00023242"/>
    </source>
</evidence>
<evidence type="ECO:0000256" key="6">
    <source>
        <dbReference type="ARBA" id="ARBA00023125"/>
    </source>
</evidence>
<dbReference type="PRINTS" id="PR00047">
    <property type="entry name" value="STROIDFINGER"/>
</dbReference>
<organism evidence="11 12">
    <name type="scientific">Periplaneta americana</name>
    <name type="common">American cockroach</name>
    <name type="synonym">Blatta americana</name>
    <dbReference type="NCBI Taxonomy" id="6978"/>
    <lineage>
        <taxon>Eukaryota</taxon>
        <taxon>Metazoa</taxon>
        <taxon>Ecdysozoa</taxon>
        <taxon>Arthropoda</taxon>
        <taxon>Hexapoda</taxon>
        <taxon>Insecta</taxon>
        <taxon>Pterygota</taxon>
        <taxon>Neoptera</taxon>
        <taxon>Polyneoptera</taxon>
        <taxon>Dictyoptera</taxon>
        <taxon>Blattodea</taxon>
        <taxon>Blattoidea</taxon>
        <taxon>Blattidae</taxon>
        <taxon>Blattinae</taxon>
        <taxon>Periplaneta</taxon>
    </lineage>
</organism>
<keyword evidence="9" id="KW-0539">Nucleus</keyword>
<evidence type="ECO:0000313" key="12">
    <source>
        <dbReference type="Proteomes" id="UP001148838"/>
    </source>
</evidence>
<dbReference type="SUPFAM" id="SSF57716">
    <property type="entry name" value="Glucocorticoid receptor-like (DNA-binding domain)"/>
    <property type="match status" value="1"/>
</dbReference>
<evidence type="ECO:0000256" key="8">
    <source>
        <dbReference type="ARBA" id="ARBA00023170"/>
    </source>
</evidence>
<dbReference type="SMART" id="SM00399">
    <property type="entry name" value="ZnF_C4"/>
    <property type="match status" value="1"/>
</dbReference>
<comment type="caution">
    <text evidence="11">The sequence shown here is derived from an EMBL/GenBank/DDBJ whole genome shotgun (WGS) entry which is preliminary data.</text>
</comment>
<protein>
    <recommendedName>
        <fullName evidence="10">Nuclear receptor domain-containing protein</fullName>
    </recommendedName>
</protein>
<proteinExistence type="predicted"/>
<evidence type="ECO:0000313" key="11">
    <source>
        <dbReference type="EMBL" id="KAJ4428490.1"/>
    </source>
</evidence>
<keyword evidence="5" id="KW-0805">Transcription regulation</keyword>
<dbReference type="PROSITE" id="PS51030">
    <property type="entry name" value="NUCLEAR_REC_DBD_2"/>
    <property type="match status" value="1"/>
</dbReference>
<evidence type="ECO:0000256" key="2">
    <source>
        <dbReference type="ARBA" id="ARBA00022723"/>
    </source>
</evidence>
<dbReference type="PANTHER" id="PTHR24083">
    <property type="entry name" value="NUCLEAR HORMONE RECEPTOR"/>
    <property type="match status" value="1"/>
</dbReference>
<keyword evidence="8" id="KW-0675">Receptor</keyword>
<keyword evidence="12" id="KW-1185">Reference proteome</keyword>
<reference evidence="11 12" key="1">
    <citation type="journal article" date="2022" name="Allergy">
        <title>Genome assembly and annotation of Periplaneta americana reveal a comprehensive cockroach allergen profile.</title>
        <authorList>
            <person name="Wang L."/>
            <person name="Xiong Q."/>
            <person name="Saelim N."/>
            <person name="Wang L."/>
            <person name="Nong W."/>
            <person name="Wan A.T."/>
            <person name="Shi M."/>
            <person name="Liu X."/>
            <person name="Cao Q."/>
            <person name="Hui J.H.L."/>
            <person name="Sookrung N."/>
            <person name="Leung T.F."/>
            <person name="Tungtrongchitr A."/>
            <person name="Tsui S.K.W."/>
        </authorList>
    </citation>
    <scope>NUCLEOTIDE SEQUENCE [LARGE SCALE GENOMIC DNA]</scope>
    <source>
        <strain evidence="11">PWHHKU_190912</strain>
    </source>
</reference>
<comment type="subcellular location">
    <subcellularLocation>
        <location evidence="1">Nucleus</location>
    </subcellularLocation>
</comment>
<evidence type="ECO:0000256" key="7">
    <source>
        <dbReference type="ARBA" id="ARBA00023163"/>
    </source>
</evidence>
<accession>A0ABQ8S402</accession>
<evidence type="ECO:0000256" key="4">
    <source>
        <dbReference type="ARBA" id="ARBA00022833"/>
    </source>
</evidence>
<name>A0ABQ8S402_PERAM</name>
<dbReference type="Gene3D" id="3.30.50.10">
    <property type="entry name" value="Erythroid Transcription Factor GATA-1, subunit A"/>
    <property type="match status" value="1"/>
</dbReference>
<evidence type="ECO:0000256" key="5">
    <source>
        <dbReference type="ARBA" id="ARBA00023015"/>
    </source>
</evidence>
<keyword evidence="2" id="KW-0479">Metal-binding</keyword>
<evidence type="ECO:0000256" key="1">
    <source>
        <dbReference type="ARBA" id="ARBA00004123"/>
    </source>
</evidence>
<sequence length="76" mass="8914">MPTVQVRRKSYIYNQGRTLPVPVACRVCGDKSFGKHYGVYCCDGCSCFFKRSIRRKMLYTCIVDLLDHVERCDRRD</sequence>
<keyword evidence="7" id="KW-0804">Transcription</keyword>
<keyword evidence="6" id="KW-0238">DNA-binding</keyword>
<evidence type="ECO:0000259" key="10">
    <source>
        <dbReference type="PROSITE" id="PS51030"/>
    </source>
</evidence>
<feature type="domain" description="Nuclear receptor" evidence="10">
    <location>
        <begin position="22"/>
        <end position="76"/>
    </location>
</feature>
<evidence type="ECO:0000256" key="3">
    <source>
        <dbReference type="ARBA" id="ARBA00022771"/>
    </source>
</evidence>
<dbReference type="InterPro" id="IPR001628">
    <property type="entry name" value="Znf_hrmn_rcpt"/>
</dbReference>
<keyword evidence="3" id="KW-0863">Zinc-finger</keyword>
<dbReference type="InterPro" id="IPR013088">
    <property type="entry name" value="Znf_NHR/GATA"/>
</dbReference>
<dbReference type="Proteomes" id="UP001148838">
    <property type="component" value="Unassembled WGS sequence"/>
</dbReference>
<dbReference type="InterPro" id="IPR050274">
    <property type="entry name" value="Nuclear_hormone_rcpt_NR2"/>
</dbReference>
<dbReference type="EMBL" id="JAJSOF020000037">
    <property type="protein sequence ID" value="KAJ4428490.1"/>
    <property type="molecule type" value="Genomic_DNA"/>
</dbReference>
<gene>
    <name evidence="11" type="ORF">ANN_24527</name>
</gene>
<dbReference type="PROSITE" id="PS00031">
    <property type="entry name" value="NUCLEAR_REC_DBD_1"/>
    <property type="match status" value="1"/>
</dbReference>
<dbReference type="Pfam" id="PF00105">
    <property type="entry name" value="zf-C4"/>
    <property type="match status" value="1"/>
</dbReference>